<gene>
    <name evidence="5" type="ORF">PPERSA_00520</name>
</gene>
<feature type="repeat" description="WD" evidence="3">
    <location>
        <begin position="413"/>
        <end position="455"/>
    </location>
</feature>
<dbReference type="InParanoid" id="A0A0V0QHY9"/>
<evidence type="ECO:0000256" key="2">
    <source>
        <dbReference type="ARBA" id="ARBA00022737"/>
    </source>
</evidence>
<dbReference type="Proteomes" id="UP000054937">
    <property type="component" value="Unassembled WGS sequence"/>
</dbReference>
<reference evidence="5 6" key="1">
    <citation type="journal article" date="2015" name="Sci. Rep.">
        <title>Genome of the facultative scuticociliatosis pathogen Pseudocohnilembus persalinus provides insight into its virulence through horizontal gene transfer.</title>
        <authorList>
            <person name="Xiong J."/>
            <person name="Wang G."/>
            <person name="Cheng J."/>
            <person name="Tian M."/>
            <person name="Pan X."/>
            <person name="Warren A."/>
            <person name="Jiang C."/>
            <person name="Yuan D."/>
            <person name="Miao W."/>
        </authorList>
    </citation>
    <scope>NUCLEOTIDE SEQUENCE [LARGE SCALE GENOMIC DNA]</scope>
    <source>
        <strain evidence="5">36N120E</strain>
    </source>
</reference>
<dbReference type="InterPro" id="IPR011047">
    <property type="entry name" value="Quinoprotein_ADH-like_sf"/>
</dbReference>
<evidence type="ECO:0000313" key="5">
    <source>
        <dbReference type="EMBL" id="KRX01810.1"/>
    </source>
</evidence>
<keyword evidence="6" id="KW-1185">Reference proteome</keyword>
<dbReference type="PANTHER" id="PTHR22847">
    <property type="entry name" value="WD40 REPEAT PROTEIN"/>
    <property type="match status" value="1"/>
</dbReference>
<dbReference type="PROSITE" id="PS00678">
    <property type="entry name" value="WD_REPEATS_1"/>
    <property type="match status" value="2"/>
</dbReference>
<organism evidence="5 6">
    <name type="scientific">Pseudocohnilembus persalinus</name>
    <name type="common">Ciliate</name>
    <dbReference type="NCBI Taxonomy" id="266149"/>
    <lineage>
        <taxon>Eukaryota</taxon>
        <taxon>Sar</taxon>
        <taxon>Alveolata</taxon>
        <taxon>Ciliophora</taxon>
        <taxon>Intramacronucleata</taxon>
        <taxon>Oligohymenophorea</taxon>
        <taxon>Scuticociliatia</taxon>
        <taxon>Philasterida</taxon>
        <taxon>Pseudocohnilembidae</taxon>
        <taxon>Pseudocohnilembus</taxon>
    </lineage>
</organism>
<sequence>MGKNIIKCKIHQDMEIGQICMAQNCENRLACNLCYQSHNQSHQKEFLLLVHVIDQSKKVTILDQVVQKLEKEKEEKKEKLNAKKGEVKEKLRFQYQAIQEVVKNSLEKREQKNLELIETYFQKEEEQVEGIQSQILELQQEIKRKLEVGKMKKLEEKIGDSIRVFNEIQQGKMKEINEELEMFNLILGKKGNKVVKNVDLNQFQKKIELMLDNFNLVYLKDLGQIKIDEKNLKDIQYVETLDVFNEDWITSICALENNINCLVSASNDKSVNLVNLATKQPQLTITNHTDSVNKVISISDNIVASACSDSYIRVWDVSDGSVVDFLQGHTGAVLTMAKVNKNQILSGGADKVVFMWDLKKKSVIHQFRGNQSVIMCVLFIDEGIIATGNQQGQILIFQIKENEVIIQEEMYKFQAHSRAVKDMILLDSENDLIVSASLDGSIKVWNWSTQENIRVYEEHTSAVNCLLYINSSSGSWDTSIKVWDVNNKKNKSIFSLEIEGNYIECMAYLNDGKTIITGGSDKHIRVFQVPISVNNNFSSLLQLSTNDFQEIVQEQQKFQEMQNSQCELCNIF</sequence>
<dbReference type="InterPro" id="IPR001680">
    <property type="entry name" value="WD40_rpt"/>
</dbReference>
<evidence type="ECO:0000256" key="1">
    <source>
        <dbReference type="ARBA" id="ARBA00022574"/>
    </source>
</evidence>
<feature type="coiled-coil region" evidence="4">
    <location>
        <begin position="59"/>
        <end position="90"/>
    </location>
</feature>
<dbReference type="GO" id="GO:1990234">
    <property type="term" value="C:transferase complex"/>
    <property type="evidence" value="ECO:0007669"/>
    <property type="project" value="UniProtKB-ARBA"/>
</dbReference>
<dbReference type="CDD" id="cd00200">
    <property type="entry name" value="WD40"/>
    <property type="match status" value="1"/>
</dbReference>
<dbReference type="Gene3D" id="2.130.10.10">
    <property type="entry name" value="YVTN repeat-like/Quinoprotein amine dehydrogenase"/>
    <property type="match status" value="2"/>
</dbReference>
<dbReference type="OMA" id="NEDWITS"/>
<feature type="repeat" description="WD" evidence="3">
    <location>
        <begin position="285"/>
        <end position="325"/>
    </location>
</feature>
<dbReference type="InterPro" id="IPR015943">
    <property type="entry name" value="WD40/YVTN_repeat-like_dom_sf"/>
</dbReference>
<evidence type="ECO:0000256" key="3">
    <source>
        <dbReference type="PROSITE-ProRule" id="PRU00221"/>
    </source>
</evidence>
<comment type="caution">
    <text evidence="5">The sequence shown here is derived from an EMBL/GenBank/DDBJ whole genome shotgun (WGS) entry which is preliminary data.</text>
</comment>
<feature type="coiled-coil region" evidence="4">
    <location>
        <begin position="121"/>
        <end position="148"/>
    </location>
</feature>
<dbReference type="InterPro" id="IPR020472">
    <property type="entry name" value="WD40_PAC1"/>
</dbReference>
<dbReference type="EMBL" id="LDAU01000163">
    <property type="protein sequence ID" value="KRX01810.1"/>
    <property type="molecule type" value="Genomic_DNA"/>
</dbReference>
<evidence type="ECO:0000313" key="6">
    <source>
        <dbReference type="Proteomes" id="UP000054937"/>
    </source>
</evidence>
<keyword evidence="2" id="KW-0677">Repeat</keyword>
<dbReference type="OrthoDB" id="285937at2759"/>
<accession>A0A0V0QHY9</accession>
<dbReference type="Pfam" id="PF00400">
    <property type="entry name" value="WD40"/>
    <property type="match status" value="5"/>
</dbReference>
<proteinExistence type="predicted"/>
<evidence type="ECO:0000256" key="4">
    <source>
        <dbReference type="SAM" id="Coils"/>
    </source>
</evidence>
<protein>
    <submittedName>
        <fullName evidence="5">Quinonprotein alcohol dehydrogenase-like superfamily</fullName>
    </submittedName>
</protein>
<dbReference type="SUPFAM" id="SSF50998">
    <property type="entry name" value="Quinoprotein alcohol dehydrogenase-like"/>
    <property type="match status" value="1"/>
</dbReference>
<name>A0A0V0QHY9_PSEPJ</name>
<keyword evidence="4" id="KW-0175">Coiled coil</keyword>
<dbReference type="PANTHER" id="PTHR22847:SF637">
    <property type="entry name" value="WD REPEAT DOMAIN 5B"/>
    <property type="match status" value="1"/>
</dbReference>
<dbReference type="AlphaFoldDB" id="A0A0V0QHY9"/>
<dbReference type="PROSITE" id="PS50082">
    <property type="entry name" value="WD_REPEATS_2"/>
    <property type="match status" value="3"/>
</dbReference>
<dbReference type="PROSITE" id="PS50294">
    <property type="entry name" value="WD_REPEATS_REGION"/>
    <property type="match status" value="1"/>
</dbReference>
<keyword evidence="1 3" id="KW-0853">WD repeat</keyword>
<dbReference type="InterPro" id="IPR019775">
    <property type="entry name" value="WD40_repeat_CS"/>
</dbReference>
<feature type="repeat" description="WD" evidence="3">
    <location>
        <begin position="326"/>
        <end position="366"/>
    </location>
</feature>
<dbReference type="PRINTS" id="PR00320">
    <property type="entry name" value="GPROTEINBRPT"/>
</dbReference>
<dbReference type="SMART" id="SM00320">
    <property type="entry name" value="WD40"/>
    <property type="match status" value="7"/>
</dbReference>